<dbReference type="Gene3D" id="3.60.70.12">
    <property type="entry name" value="L-amino peptidase D-ALA esterase/amidase"/>
    <property type="match status" value="1"/>
</dbReference>
<dbReference type="NCBIfam" id="NF003802">
    <property type="entry name" value="PRK05388.1"/>
    <property type="match status" value="1"/>
</dbReference>
<dbReference type="GO" id="GO:0006526">
    <property type="term" value="P:L-arginine biosynthetic process"/>
    <property type="evidence" value="ECO:0007669"/>
    <property type="project" value="InterPro"/>
</dbReference>
<dbReference type="GO" id="GO:0006592">
    <property type="term" value="P:ornithine biosynthetic process"/>
    <property type="evidence" value="ECO:0007669"/>
    <property type="project" value="TreeGrafter"/>
</dbReference>
<gene>
    <name evidence="5" type="ORF">MNB_SM-3-442</name>
</gene>
<protein>
    <submittedName>
        <fullName evidence="5">Glutamate N-acetyltransferase / N-acetylglutamate synthase</fullName>
        <ecNumber evidence="5">2.3.1.1</ecNumber>
        <ecNumber evidence="5">2.3.1.35</ecNumber>
    </submittedName>
</protein>
<comment type="similarity">
    <text evidence="1">Belongs to the ArgJ family.</text>
</comment>
<evidence type="ECO:0000256" key="2">
    <source>
        <dbReference type="ARBA" id="ARBA00022679"/>
    </source>
</evidence>
<keyword evidence="3" id="KW-0068">Autocatalytic cleavage</keyword>
<dbReference type="CDD" id="cd02152">
    <property type="entry name" value="OAT"/>
    <property type="match status" value="1"/>
</dbReference>
<sequence length="392" mass="42343">MYKLEKLDSGVCSAEGFYADGVSAGLKPDGANDLAFIYSEHLCEVATVFTTNKMAAAPIKHCKAKGNFQTNFILINSKNANAMTGKAGIADIEEILQTLPKTMTNPIMSSTGVIGVRLPKEKIKNGIKLFDFSKKAPHEAAKAIMTTDRFSKECAYKVTLEDGKSFVVGAMAKGAGMINPAMATMLCFITTDIDMDASEIQTILDKVTQVTFNAASVDGDTSTNDTVIVLSNKKSGVAHKEAFEEALYKIMLFLAKEMVRDGEGATKLVTYHITGAKNEKEAQKVAKTLANSLLVKTALFGEDPNWGRIASTVGASGVEANEESLTICFEDVCVYKKGELFFDKDMEEKAAQIMKKDSFTISCDLGIGNGSFEAYGCDLGHPYVTINADYRT</sequence>
<keyword evidence="4 5" id="KW-0012">Acyltransferase</keyword>
<dbReference type="SUPFAM" id="SSF56266">
    <property type="entry name" value="DmpA/ArgJ-like"/>
    <property type="match status" value="1"/>
</dbReference>
<name>A0A1W1D273_9ZZZZ</name>
<dbReference type="EMBL" id="FPHP01000002">
    <property type="protein sequence ID" value="SFV74552.1"/>
    <property type="molecule type" value="Genomic_DNA"/>
</dbReference>
<dbReference type="InterPro" id="IPR016117">
    <property type="entry name" value="ArgJ-like_dom_sf"/>
</dbReference>
<reference evidence="5" key="1">
    <citation type="submission" date="2016-10" db="EMBL/GenBank/DDBJ databases">
        <authorList>
            <person name="de Groot N.N."/>
        </authorList>
    </citation>
    <scope>NUCLEOTIDE SEQUENCE</scope>
</reference>
<dbReference type="PANTHER" id="PTHR23100">
    <property type="entry name" value="ARGININE BIOSYNTHESIS BIFUNCTIONAL PROTEIN ARGJ"/>
    <property type="match status" value="1"/>
</dbReference>
<evidence type="ECO:0000256" key="1">
    <source>
        <dbReference type="ARBA" id="ARBA00006774"/>
    </source>
</evidence>
<dbReference type="EC" id="2.3.1.1" evidence="5"/>
<dbReference type="GO" id="GO:0004042">
    <property type="term" value="F:L-glutamate N-acetyltransferase activity"/>
    <property type="evidence" value="ECO:0007669"/>
    <property type="project" value="TreeGrafter"/>
</dbReference>
<dbReference type="PANTHER" id="PTHR23100:SF0">
    <property type="entry name" value="ARGININE BIOSYNTHESIS BIFUNCTIONAL PROTEIN ARGJ, MITOCHONDRIAL"/>
    <property type="match status" value="1"/>
</dbReference>
<dbReference type="InterPro" id="IPR002813">
    <property type="entry name" value="Arg_biosynth_ArgJ"/>
</dbReference>
<evidence type="ECO:0000313" key="5">
    <source>
        <dbReference type="EMBL" id="SFV74552.1"/>
    </source>
</evidence>
<evidence type="ECO:0000256" key="4">
    <source>
        <dbReference type="ARBA" id="ARBA00023315"/>
    </source>
</evidence>
<keyword evidence="2 5" id="KW-0808">Transferase</keyword>
<dbReference type="NCBIfam" id="TIGR00120">
    <property type="entry name" value="ArgJ"/>
    <property type="match status" value="1"/>
</dbReference>
<dbReference type="GO" id="GO:0004358">
    <property type="term" value="F:L-glutamate N-acetyltransferase activity, acting on acetyl-L-ornithine as donor"/>
    <property type="evidence" value="ECO:0007669"/>
    <property type="project" value="UniProtKB-EC"/>
</dbReference>
<proteinExistence type="inferred from homology"/>
<dbReference type="Gene3D" id="3.10.20.340">
    <property type="entry name" value="ArgJ beta chain, C-terminal domain"/>
    <property type="match status" value="1"/>
</dbReference>
<organism evidence="5">
    <name type="scientific">hydrothermal vent metagenome</name>
    <dbReference type="NCBI Taxonomy" id="652676"/>
    <lineage>
        <taxon>unclassified sequences</taxon>
        <taxon>metagenomes</taxon>
        <taxon>ecological metagenomes</taxon>
    </lineage>
</organism>
<dbReference type="Pfam" id="PF01960">
    <property type="entry name" value="ArgJ"/>
    <property type="match status" value="1"/>
</dbReference>
<accession>A0A1W1D273</accession>
<dbReference type="EC" id="2.3.1.35" evidence="5"/>
<dbReference type="HAMAP" id="MF_01106">
    <property type="entry name" value="ArgJ"/>
    <property type="match status" value="1"/>
</dbReference>
<evidence type="ECO:0000256" key="3">
    <source>
        <dbReference type="ARBA" id="ARBA00022813"/>
    </source>
</evidence>
<dbReference type="AlphaFoldDB" id="A0A1W1D273"/>
<dbReference type="InterPro" id="IPR042195">
    <property type="entry name" value="ArgJ_beta_C"/>
</dbReference>